<evidence type="ECO:0000313" key="4">
    <source>
        <dbReference type="Proteomes" id="UP000271098"/>
    </source>
</evidence>
<dbReference type="WBParaSite" id="GPUH_0000340301-mRNA-1">
    <property type="protein sequence ID" value="GPUH_0000340301-mRNA-1"/>
    <property type="gene ID" value="GPUH_0000340301"/>
</dbReference>
<dbReference type="EMBL" id="UYRT01085723">
    <property type="protein sequence ID" value="VDN30496.1"/>
    <property type="molecule type" value="Genomic_DNA"/>
</dbReference>
<dbReference type="GO" id="GO:0035556">
    <property type="term" value="P:intracellular signal transduction"/>
    <property type="evidence" value="ECO:0007669"/>
    <property type="project" value="InterPro"/>
</dbReference>
<reference evidence="2 4" key="2">
    <citation type="submission" date="2018-11" db="EMBL/GenBank/DDBJ databases">
        <authorList>
            <consortium name="Pathogen Informatics"/>
        </authorList>
    </citation>
    <scope>NUCLEOTIDE SEQUENCE [LARGE SCALE GENOMIC DNA]</scope>
</reference>
<dbReference type="PROSITE" id="PS50225">
    <property type="entry name" value="SOCS"/>
    <property type="match status" value="1"/>
</dbReference>
<evidence type="ECO:0000313" key="6">
    <source>
        <dbReference type="WBParaSite" id="GPUH_0001783401-mRNA-1"/>
    </source>
</evidence>
<dbReference type="SUPFAM" id="SSF158235">
    <property type="entry name" value="SOCS box-like"/>
    <property type="match status" value="1"/>
</dbReference>
<accession>A0A183EA18</accession>
<dbReference type="AlphaFoldDB" id="A0A183EA18"/>
<organism evidence="6">
    <name type="scientific">Gongylonema pulchrum</name>
    <dbReference type="NCBI Taxonomy" id="637853"/>
    <lineage>
        <taxon>Eukaryota</taxon>
        <taxon>Metazoa</taxon>
        <taxon>Ecdysozoa</taxon>
        <taxon>Nematoda</taxon>
        <taxon>Chromadorea</taxon>
        <taxon>Rhabditida</taxon>
        <taxon>Spirurina</taxon>
        <taxon>Spiruromorpha</taxon>
        <taxon>Spiruroidea</taxon>
        <taxon>Gongylonematidae</taxon>
        <taxon>Gongylonema</taxon>
    </lineage>
</organism>
<dbReference type="SMART" id="SM00253">
    <property type="entry name" value="SOCS"/>
    <property type="match status" value="1"/>
</dbReference>
<dbReference type="WBParaSite" id="GPUH_0001783401-mRNA-1">
    <property type="protein sequence ID" value="GPUH_0001783401-mRNA-1"/>
    <property type="gene ID" value="GPUH_0001783401"/>
</dbReference>
<feature type="domain" description="SOCS box" evidence="1">
    <location>
        <begin position="25"/>
        <end position="76"/>
    </location>
</feature>
<evidence type="ECO:0000313" key="3">
    <source>
        <dbReference type="EMBL" id="VDN30496.1"/>
    </source>
</evidence>
<keyword evidence="4" id="KW-1185">Reference proteome</keyword>
<dbReference type="Pfam" id="PF07525">
    <property type="entry name" value="SOCS_box"/>
    <property type="match status" value="1"/>
</dbReference>
<sequence>MSNYWGKRLSLLMHSPARGSVKAVSLKRLLLRHELLPPLKYLCRVVIRNCIVDRNQLASLPLPKKIIEYLDDPRYLVPPSVRL</sequence>
<evidence type="ECO:0000313" key="2">
    <source>
        <dbReference type="EMBL" id="VDK39401.1"/>
    </source>
</evidence>
<dbReference type="Gene3D" id="1.10.750.20">
    <property type="entry name" value="SOCS box"/>
    <property type="match status" value="1"/>
</dbReference>
<name>A0A183EA18_9BILA</name>
<gene>
    <name evidence="3" type="ORF">GPUH_LOCUS17809</name>
    <name evidence="2" type="ORF">GPUH_LOCUS3397</name>
</gene>
<dbReference type="InterPro" id="IPR036036">
    <property type="entry name" value="SOCS_box-like_dom_sf"/>
</dbReference>
<dbReference type="EMBL" id="UYRT01005792">
    <property type="protein sequence ID" value="VDK39401.1"/>
    <property type="molecule type" value="Genomic_DNA"/>
</dbReference>
<dbReference type="Proteomes" id="UP000271098">
    <property type="component" value="Unassembled WGS sequence"/>
</dbReference>
<dbReference type="InterPro" id="IPR001496">
    <property type="entry name" value="SOCS_box"/>
</dbReference>
<evidence type="ECO:0000259" key="1">
    <source>
        <dbReference type="PROSITE" id="PS50225"/>
    </source>
</evidence>
<proteinExistence type="predicted"/>
<protein>
    <submittedName>
        <fullName evidence="5 6">SOCS box domain-containing protein</fullName>
    </submittedName>
</protein>
<evidence type="ECO:0000313" key="5">
    <source>
        <dbReference type="WBParaSite" id="GPUH_0000340301-mRNA-1"/>
    </source>
</evidence>
<dbReference type="SMART" id="SM00969">
    <property type="entry name" value="SOCS_box"/>
    <property type="match status" value="1"/>
</dbReference>
<reference evidence="5 6" key="1">
    <citation type="submission" date="2016-06" db="UniProtKB">
        <authorList>
            <consortium name="WormBaseParasite"/>
        </authorList>
    </citation>
    <scope>IDENTIFICATION</scope>
</reference>